<dbReference type="EMBL" id="SNRW01010690">
    <property type="protein sequence ID" value="KAA6376195.1"/>
    <property type="molecule type" value="Genomic_DNA"/>
</dbReference>
<accession>A0A5J4V2C3</accession>
<comment type="caution">
    <text evidence="1">The sequence shown here is derived from an EMBL/GenBank/DDBJ whole genome shotgun (WGS) entry which is preliminary data.</text>
</comment>
<gene>
    <name evidence="1" type="ORF">EZS28_028277</name>
</gene>
<dbReference type="InterPro" id="IPR011009">
    <property type="entry name" value="Kinase-like_dom_sf"/>
</dbReference>
<dbReference type="Proteomes" id="UP000324800">
    <property type="component" value="Unassembled WGS sequence"/>
</dbReference>
<sequence>MKKLEQQLLDEQGFQILRVLGIVYQVYKEKTGVMAAKIMKEEDFDFCEWQAGIKLTKGVQNPFVLEYDSINVNKNFAVILMEYANLGSISDIIESKKIVPIPIV</sequence>
<dbReference type="SUPFAM" id="SSF56112">
    <property type="entry name" value="Protein kinase-like (PK-like)"/>
    <property type="match status" value="1"/>
</dbReference>
<dbReference type="Gene3D" id="1.10.510.10">
    <property type="entry name" value="Transferase(Phosphotransferase) domain 1"/>
    <property type="match status" value="1"/>
</dbReference>
<dbReference type="AlphaFoldDB" id="A0A5J4V2C3"/>
<name>A0A5J4V2C3_9EUKA</name>
<reference evidence="1 2" key="1">
    <citation type="submission" date="2019-03" db="EMBL/GenBank/DDBJ databases">
        <title>Single cell metagenomics reveals metabolic interactions within the superorganism composed of flagellate Streblomastix strix and complex community of Bacteroidetes bacteria on its surface.</title>
        <authorList>
            <person name="Treitli S.C."/>
            <person name="Kolisko M."/>
            <person name="Husnik F."/>
            <person name="Keeling P."/>
            <person name="Hampl V."/>
        </authorList>
    </citation>
    <scope>NUCLEOTIDE SEQUENCE [LARGE SCALE GENOMIC DNA]</scope>
    <source>
        <strain evidence="1">ST1C</strain>
    </source>
</reference>
<proteinExistence type="predicted"/>
<evidence type="ECO:0008006" key="3">
    <source>
        <dbReference type="Google" id="ProtNLM"/>
    </source>
</evidence>
<evidence type="ECO:0000313" key="1">
    <source>
        <dbReference type="EMBL" id="KAA6376195.1"/>
    </source>
</evidence>
<organism evidence="1 2">
    <name type="scientific">Streblomastix strix</name>
    <dbReference type="NCBI Taxonomy" id="222440"/>
    <lineage>
        <taxon>Eukaryota</taxon>
        <taxon>Metamonada</taxon>
        <taxon>Preaxostyla</taxon>
        <taxon>Oxymonadida</taxon>
        <taxon>Streblomastigidae</taxon>
        <taxon>Streblomastix</taxon>
    </lineage>
</organism>
<protein>
    <recommendedName>
        <fullName evidence="3">Protein kinase domain-containing protein</fullName>
    </recommendedName>
</protein>
<evidence type="ECO:0000313" key="2">
    <source>
        <dbReference type="Proteomes" id="UP000324800"/>
    </source>
</evidence>